<dbReference type="EMBL" id="CP002403">
    <property type="protein sequence ID" value="ADU23339.1"/>
    <property type="molecule type" value="Genomic_DNA"/>
</dbReference>
<accession>E6UIJ4</accession>
<dbReference type="KEGG" id="ral:Rumal_2873"/>
<dbReference type="AlphaFoldDB" id="E6UIJ4"/>
<evidence type="ECO:0000313" key="1">
    <source>
        <dbReference type="EMBL" id="ADU23339.1"/>
    </source>
</evidence>
<proteinExistence type="predicted"/>
<reference evidence="1 2" key="1">
    <citation type="journal article" date="2011" name="J. Bacteriol.">
        <title>Complete genome of the cellulolytic ruminal bacterium Ruminococcus albus 7.</title>
        <authorList>
            <person name="Suen G."/>
            <person name="Stevenson D.M."/>
            <person name="Bruce D.C."/>
            <person name="Chertkov O."/>
            <person name="Copeland A."/>
            <person name="Cheng J.F."/>
            <person name="Detter C."/>
            <person name="Detter J.C."/>
            <person name="Goodwin L.A."/>
            <person name="Han C.S."/>
            <person name="Hauser L.J."/>
            <person name="Ivanova N.N."/>
            <person name="Kyrpides N.C."/>
            <person name="Land M.L."/>
            <person name="Lapidus A."/>
            <person name="Lucas S."/>
            <person name="Ovchinnikova G."/>
            <person name="Pitluck S."/>
            <person name="Tapia R."/>
            <person name="Woyke T."/>
            <person name="Boyum J."/>
            <person name="Mead D."/>
            <person name="Weimer P.J."/>
        </authorList>
    </citation>
    <scope>NUCLEOTIDE SEQUENCE [LARGE SCALE GENOMIC DNA]</scope>
    <source>
        <strain evidence="2">ATCC 27210 / DSM 20455 / JCM 14654 / NCDO 2250 / 7</strain>
    </source>
</reference>
<sequence>MPRQGGIQPLRGDTMLRKTSENIISEYGCERKITKFRLYSSDDELVCIELTPAFITDDGNIFWDRYDSLTVYRTDCEKFLIPIFDEIFPVKDPDPNNSWGMQDNFDPCSLNWFGREDWLKIAELLRKRCADMNSDERDFCLEAAGFIERTANISAIFCIDGNL</sequence>
<gene>
    <name evidence="1" type="ordered locus">Rumal_2873</name>
</gene>
<dbReference type="HOGENOM" id="CLU_1625844_0_0_9"/>
<name>E6UIJ4_RUMA7</name>
<evidence type="ECO:0000313" key="2">
    <source>
        <dbReference type="Proteomes" id="UP000006919"/>
    </source>
</evidence>
<organism evidence="1 2">
    <name type="scientific">Ruminococcus albus (strain ATCC 27210 / DSM 20455 / JCM 14654 / NCDO 2250 / 7)</name>
    <dbReference type="NCBI Taxonomy" id="697329"/>
    <lineage>
        <taxon>Bacteria</taxon>
        <taxon>Bacillati</taxon>
        <taxon>Bacillota</taxon>
        <taxon>Clostridia</taxon>
        <taxon>Eubacteriales</taxon>
        <taxon>Oscillospiraceae</taxon>
        <taxon>Ruminococcus</taxon>
    </lineage>
</organism>
<dbReference type="STRING" id="697329.Rumal_2873"/>
<dbReference type="Proteomes" id="UP000006919">
    <property type="component" value="Chromosome"/>
</dbReference>
<protein>
    <submittedName>
        <fullName evidence="1">Uncharacterized protein</fullName>
    </submittedName>
</protein>